<feature type="region of interest" description="Disordered" evidence="1">
    <location>
        <begin position="1"/>
        <end position="30"/>
    </location>
</feature>
<dbReference type="Pfam" id="PF03731">
    <property type="entry name" value="Ku_N"/>
    <property type="match status" value="1"/>
</dbReference>
<dbReference type="EMBL" id="SRLO01000935">
    <property type="protein sequence ID" value="TNN43951.1"/>
    <property type="molecule type" value="Genomic_DNA"/>
</dbReference>
<sequence length="129" mass="14693">MAEWNKFYHNEDDEEEQEDGEQSGDSKITGRDSLVFLVDASKEMFIKGEDGQPSNFDMTMQVVRSVYASKIISSPKDLMALVFYGTEQSKDPSKSFKHVYVYHDLDSPVSVVRQLWVVFSPKVTPPAFT</sequence>
<evidence type="ECO:0000313" key="4">
    <source>
        <dbReference type="Proteomes" id="UP000314294"/>
    </source>
</evidence>
<dbReference type="SUPFAM" id="SSF53300">
    <property type="entry name" value="vWA-like"/>
    <property type="match status" value="1"/>
</dbReference>
<organism evidence="3 4">
    <name type="scientific">Liparis tanakae</name>
    <name type="common">Tanaka's snailfish</name>
    <dbReference type="NCBI Taxonomy" id="230148"/>
    <lineage>
        <taxon>Eukaryota</taxon>
        <taxon>Metazoa</taxon>
        <taxon>Chordata</taxon>
        <taxon>Craniata</taxon>
        <taxon>Vertebrata</taxon>
        <taxon>Euteleostomi</taxon>
        <taxon>Actinopterygii</taxon>
        <taxon>Neopterygii</taxon>
        <taxon>Teleostei</taxon>
        <taxon>Neoteleostei</taxon>
        <taxon>Acanthomorphata</taxon>
        <taxon>Eupercaria</taxon>
        <taxon>Perciformes</taxon>
        <taxon>Cottioidei</taxon>
        <taxon>Cottales</taxon>
        <taxon>Liparidae</taxon>
        <taxon>Liparis</taxon>
    </lineage>
</organism>
<dbReference type="InterPro" id="IPR005161">
    <property type="entry name" value="Ku_N"/>
</dbReference>
<keyword evidence="4" id="KW-1185">Reference proteome</keyword>
<gene>
    <name evidence="3" type="primary">Xrcc6</name>
    <name evidence="3" type="ORF">EYF80_045865</name>
</gene>
<proteinExistence type="predicted"/>
<dbReference type="Proteomes" id="UP000314294">
    <property type="component" value="Unassembled WGS sequence"/>
</dbReference>
<dbReference type="AlphaFoldDB" id="A0A4Z2FSG9"/>
<feature type="compositionally biased region" description="Acidic residues" evidence="1">
    <location>
        <begin position="11"/>
        <end position="22"/>
    </location>
</feature>
<feature type="domain" description="Ku70/Ku80 N-terminal alpha/beta" evidence="2">
    <location>
        <begin position="33"/>
        <end position="108"/>
    </location>
</feature>
<reference evidence="3 4" key="1">
    <citation type="submission" date="2019-03" db="EMBL/GenBank/DDBJ databases">
        <title>First draft genome of Liparis tanakae, snailfish: a comprehensive survey of snailfish specific genes.</title>
        <authorList>
            <person name="Kim W."/>
            <person name="Song I."/>
            <person name="Jeong J.-H."/>
            <person name="Kim D."/>
            <person name="Kim S."/>
            <person name="Ryu S."/>
            <person name="Song J.Y."/>
            <person name="Lee S.K."/>
        </authorList>
    </citation>
    <scope>NUCLEOTIDE SEQUENCE [LARGE SCALE GENOMIC DNA]</scope>
    <source>
        <tissue evidence="3">Muscle</tissue>
    </source>
</reference>
<dbReference type="Gene3D" id="3.40.50.410">
    <property type="entry name" value="von Willebrand factor, type A domain"/>
    <property type="match status" value="1"/>
</dbReference>
<dbReference type="GO" id="GO:0003690">
    <property type="term" value="F:double-stranded DNA binding"/>
    <property type="evidence" value="ECO:0007669"/>
    <property type="project" value="TreeGrafter"/>
</dbReference>
<dbReference type="PANTHER" id="PTHR12604:SF2">
    <property type="entry name" value="X-RAY REPAIR CROSS-COMPLEMENTING PROTEIN 6"/>
    <property type="match status" value="1"/>
</dbReference>
<comment type="caution">
    <text evidence="3">The sequence shown here is derived from an EMBL/GenBank/DDBJ whole genome shotgun (WGS) entry which is preliminary data.</text>
</comment>
<dbReference type="GO" id="GO:0043564">
    <property type="term" value="C:Ku70:Ku80 complex"/>
    <property type="evidence" value="ECO:0007669"/>
    <property type="project" value="TreeGrafter"/>
</dbReference>
<evidence type="ECO:0000313" key="3">
    <source>
        <dbReference type="EMBL" id="TNN43951.1"/>
    </source>
</evidence>
<protein>
    <submittedName>
        <fullName evidence="3">X-ray repair cross-complementing protein 6</fullName>
    </submittedName>
</protein>
<evidence type="ECO:0000259" key="2">
    <source>
        <dbReference type="Pfam" id="PF03731"/>
    </source>
</evidence>
<feature type="compositionally biased region" description="Basic and acidic residues" evidence="1">
    <location>
        <begin position="1"/>
        <end position="10"/>
    </location>
</feature>
<dbReference type="GO" id="GO:0042162">
    <property type="term" value="F:telomeric DNA binding"/>
    <property type="evidence" value="ECO:0007669"/>
    <property type="project" value="TreeGrafter"/>
</dbReference>
<dbReference type="GO" id="GO:0000723">
    <property type="term" value="P:telomere maintenance"/>
    <property type="evidence" value="ECO:0007669"/>
    <property type="project" value="TreeGrafter"/>
</dbReference>
<dbReference type="OrthoDB" id="3249161at2759"/>
<dbReference type="PANTHER" id="PTHR12604">
    <property type="entry name" value="KU AUTOANTIGEN DNA HELICASE"/>
    <property type="match status" value="1"/>
</dbReference>
<evidence type="ECO:0000256" key="1">
    <source>
        <dbReference type="SAM" id="MobiDB-lite"/>
    </source>
</evidence>
<dbReference type="GO" id="GO:0006303">
    <property type="term" value="P:double-strand break repair via nonhomologous end joining"/>
    <property type="evidence" value="ECO:0007669"/>
    <property type="project" value="TreeGrafter"/>
</dbReference>
<dbReference type="InterPro" id="IPR036465">
    <property type="entry name" value="vWFA_dom_sf"/>
</dbReference>
<accession>A0A4Z2FSG9</accession>
<name>A0A4Z2FSG9_9TELE</name>